<dbReference type="Pfam" id="PF16672">
    <property type="entry name" value="LAMTOR5"/>
    <property type="match status" value="1"/>
</dbReference>
<dbReference type="InterPro" id="IPR024135">
    <property type="entry name" value="LAMTOR5"/>
</dbReference>
<dbReference type="GO" id="GO:0043066">
    <property type="term" value="P:negative regulation of apoptotic process"/>
    <property type="evidence" value="ECO:0007669"/>
    <property type="project" value="InterPro"/>
</dbReference>
<reference evidence="4" key="1">
    <citation type="journal article" date="2020" name="PLoS Negl. Trop. Dis.">
        <title>High-quality nuclear genome for Sarcoptes scabiei-A critical resource for a neglected parasite.</title>
        <authorList>
            <person name="Korhonen P.K."/>
            <person name="Gasser R.B."/>
            <person name="Ma G."/>
            <person name="Wang T."/>
            <person name="Stroehlein A.J."/>
            <person name="Young N.D."/>
            <person name="Ang C.S."/>
            <person name="Fernando D.D."/>
            <person name="Lu H.C."/>
            <person name="Taylor S."/>
            <person name="Reynolds S.L."/>
            <person name="Mofiz E."/>
            <person name="Najaraj S.H."/>
            <person name="Gowda H."/>
            <person name="Madugundu A."/>
            <person name="Renuse S."/>
            <person name="Holt D."/>
            <person name="Pandey A."/>
            <person name="Papenfuss A.T."/>
            <person name="Fischer K."/>
        </authorList>
    </citation>
    <scope>NUCLEOTIDE SEQUENCE [LARGE SCALE GENOMIC DNA]</scope>
</reference>
<name>A0A834R578_SARSC</name>
<gene>
    <name evidence="2" type="ORF">SSS_3796</name>
</gene>
<protein>
    <recommendedName>
        <fullName evidence="5">Late endosomal/lysosomal adaptor and MAPK and MTOR activator 5</fullName>
    </recommendedName>
</protein>
<sequence>MLCELLENPTISVVNNFETEEIRKMEKKLVKLSKEIMSNEKALGFVLSDSDGLSITANGVGDKNITSSLFKLVQAAEKLDESHKESMAIRIDCKDHCIDVKHHRNLITAFYREY</sequence>
<dbReference type="Gene3D" id="3.30.450.30">
    <property type="entry name" value="Dynein light chain 2a, cytoplasmic"/>
    <property type="match status" value="1"/>
</dbReference>
<dbReference type="OrthoDB" id="76862at2759"/>
<keyword evidence="4" id="KW-1185">Reference proteome</keyword>
<evidence type="ECO:0000313" key="4">
    <source>
        <dbReference type="Proteomes" id="UP000070412"/>
    </source>
</evidence>
<dbReference type="EMBL" id="WVUK01000062">
    <property type="protein sequence ID" value="KAF7490301.1"/>
    <property type="molecule type" value="Genomic_DNA"/>
</dbReference>
<evidence type="ECO:0000256" key="1">
    <source>
        <dbReference type="SAM" id="Coils"/>
    </source>
</evidence>
<evidence type="ECO:0008006" key="5">
    <source>
        <dbReference type="Google" id="ProtNLM"/>
    </source>
</evidence>
<accession>A0A834R578</accession>
<dbReference type="EnsemblMetazoa" id="SSS_3796s_mrna">
    <property type="protein sequence ID" value="KAF7490301.1"/>
    <property type="gene ID" value="SSS_3796"/>
</dbReference>
<reference evidence="3" key="3">
    <citation type="submission" date="2022-06" db="UniProtKB">
        <authorList>
            <consortium name="EnsemblMetazoa"/>
        </authorList>
    </citation>
    <scope>IDENTIFICATION</scope>
</reference>
<feature type="coiled-coil region" evidence="1">
    <location>
        <begin position="15"/>
        <end position="42"/>
    </location>
</feature>
<dbReference type="AlphaFoldDB" id="A0A834R578"/>
<evidence type="ECO:0000313" key="2">
    <source>
        <dbReference type="EMBL" id="KAF7490301.1"/>
    </source>
</evidence>
<reference evidence="2" key="2">
    <citation type="submission" date="2020-01" db="EMBL/GenBank/DDBJ databases">
        <authorList>
            <person name="Korhonen P.K.K."/>
            <person name="Guangxu M.G."/>
            <person name="Wang T.W."/>
            <person name="Stroehlein A.J.S."/>
            <person name="Young N.D."/>
            <person name="Ang C.-S.A."/>
            <person name="Fernando D.W.F."/>
            <person name="Lu H.L."/>
            <person name="Taylor S.T."/>
            <person name="Ehtesham M.E.M."/>
            <person name="Najaraj S.H.N."/>
            <person name="Harsha G.H.G."/>
            <person name="Madugundu A.M."/>
            <person name="Renuse S.R."/>
            <person name="Holt D.H."/>
            <person name="Pandey A.P."/>
            <person name="Papenfuss A.P."/>
            <person name="Gasser R.B.G."/>
            <person name="Fischer K.F."/>
        </authorList>
    </citation>
    <scope>NUCLEOTIDE SEQUENCE</scope>
    <source>
        <strain evidence="2">SSS_KF_BRIS2020</strain>
    </source>
</reference>
<dbReference type="GO" id="GO:0071986">
    <property type="term" value="C:Ragulator complex"/>
    <property type="evidence" value="ECO:0007669"/>
    <property type="project" value="InterPro"/>
</dbReference>
<keyword evidence="1" id="KW-0175">Coiled coil</keyword>
<dbReference type="Proteomes" id="UP000070412">
    <property type="component" value="Unassembled WGS sequence"/>
</dbReference>
<proteinExistence type="predicted"/>
<evidence type="ECO:0000313" key="3">
    <source>
        <dbReference type="EnsemblMetazoa" id="KAF7490301.1"/>
    </source>
</evidence>
<organism evidence="2">
    <name type="scientific">Sarcoptes scabiei</name>
    <name type="common">Itch mite</name>
    <name type="synonym">Acarus scabiei</name>
    <dbReference type="NCBI Taxonomy" id="52283"/>
    <lineage>
        <taxon>Eukaryota</taxon>
        <taxon>Metazoa</taxon>
        <taxon>Ecdysozoa</taxon>
        <taxon>Arthropoda</taxon>
        <taxon>Chelicerata</taxon>
        <taxon>Arachnida</taxon>
        <taxon>Acari</taxon>
        <taxon>Acariformes</taxon>
        <taxon>Sarcoptiformes</taxon>
        <taxon>Astigmata</taxon>
        <taxon>Psoroptidia</taxon>
        <taxon>Sarcoptoidea</taxon>
        <taxon>Sarcoptidae</taxon>
        <taxon>Sarcoptinae</taxon>
        <taxon>Sarcoptes</taxon>
    </lineage>
</organism>